<keyword evidence="5" id="KW-1185">Reference proteome</keyword>
<dbReference type="GO" id="GO:0008270">
    <property type="term" value="F:zinc ion binding"/>
    <property type="evidence" value="ECO:0007669"/>
    <property type="project" value="InterPro"/>
</dbReference>
<evidence type="ECO:0000256" key="1">
    <source>
        <dbReference type="ARBA" id="ARBA00023242"/>
    </source>
</evidence>
<protein>
    <submittedName>
        <fullName evidence="4">Zn(2)-C6 fungal-type DNA-binding domain protein</fullName>
    </submittedName>
</protein>
<evidence type="ECO:0000256" key="2">
    <source>
        <dbReference type="SAM" id="MobiDB-lite"/>
    </source>
</evidence>
<sequence>MSSSRLKACDSCRHRHIRCEFDGPGACVCCQVYELECSFGKRKDEIYKGRRRRRRRPNQERARTGSVTTTMSMSETSGRTTTDGPLRDDNPTSPTLPTSPYHHQPMMLAASPENGVFLGSPESLHATGAGDVRPDDDDDESVAVSTFHHWRAHSIRSGASGGPYFGSEPLQVASAAAPADDSIADSYTTTDSTVLPGRRAVNIHNAPALLAEGPATVADFATEEASAHVYETAVRAEFDRFCKAMMIPFITDPAAFAGPRSTLLDICLKMADQDLSDRAKDKLVEALCVELNHGRIRDDTTCLALLLASMQTRAAPVASLVSQMCLTYVLTSASSSSSSSSASSSSASTPRDKLLAKVVVADAWNALAQSAKPSIPLSLHPPNPFSPKTEEYMHHLYRLSCLLDRIMLFNDTTTNEERFRVEYELWLFPVALSQQYMWLSPAFASVDANTLHICFWTLVLLYYIPHIGRPYMGLDPSMGLLLPLQHFGRNIMVVMFDYRAALWHWQPARAALRLCVENLCALATRYESDEAVSALKEFVRRARAPDVFPSLSRDKELLPLIAKAEQCDRPVVPREYDKATVVWMFRDLRVMSLSMLPHFDAHSDKR</sequence>
<dbReference type="PROSITE" id="PS00463">
    <property type="entry name" value="ZN2_CY6_FUNGAL_1"/>
    <property type="match status" value="1"/>
</dbReference>
<keyword evidence="4" id="KW-0238">DNA-binding</keyword>
<keyword evidence="1" id="KW-0539">Nucleus</keyword>
<dbReference type="PROSITE" id="PS50048">
    <property type="entry name" value="ZN2_CY6_FUNGAL_2"/>
    <property type="match status" value="1"/>
</dbReference>
<dbReference type="Gene3D" id="4.10.240.10">
    <property type="entry name" value="Zn(2)-C6 fungal-type DNA-binding domain"/>
    <property type="match status" value="1"/>
</dbReference>
<dbReference type="Proteomes" id="UP000076874">
    <property type="component" value="Unassembled WGS sequence"/>
</dbReference>
<evidence type="ECO:0000259" key="3">
    <source>
        <dbReference type="PROSITE" id="PS50048"/>
    </source>
</evidence>
<feature type="region of interest" description="Disordered" evidence="2">
    <location>
        <begin position="48"/>
        <end position="141"/>
    </location>
</feature>
<dbReference type="SMART" id="SM00066">
    <property type="entry name" value="GAL4"/>
    <property type="match status" value="1"/>
</dbReference>
<name>A0A167UXH0_9HYPO</name>
<dbReference type="EMBL" id="AZHD01000007">
    <property type="protein sequence ID" value="OAA62005.1"/>
    <property type="molecule type" value="Genomic_DNA"/>
</dbReference>
<proteinExistence type="predicted"/>
<dbReference type="SUPFAM" id="SSF57701">
    <property type="entry name" value="Zn2/Cys6 DNA-binding domain"/>
    <property type="match status" value="1"/>
</dbReference>
<dbReference type="Pfam" id="PF00172">
    <property type="entry name" value="Zn_clus"/>
    <property type="match status" value="1"/>
</dbReference>
<feature type="compositionally biased region" description="Low complexity" evidence="2">
    <location>
        <begin position="64"/>
        <end position="82"/>
    </location>
</feature>
<dbReference type="OrthoDB" id="10374774at2759"/>
<dbReference type="InterPro" id="IPR036864">
    <property type="entry name" value="Zn2-C6_fun-type_DNA-bd_sf"/>
</dbReference>
<evidence type="ECO:0000313" key="5">
    <source>
        <dbReference type="Proteomes" id="UP000076874"/>
    </source>
</evidence>
<gene>
    <name evidence="4" type="ORF">SPI_04864</name>
</gene>
<dbReference type="GO" id="GO:0000981">
    <property type="term" value="F:DNA-binding transcription factor activity, RNA polymerase II-specific"/>
    <property type="evidence" value="ECO:0007669"/>
    <property type="project" value="InterPro"/>
</dbReference>
<dbReference type="CDD" id="cd00067">
    <property type="entry name" value="GAL4"/>
    <property type="match status" value="1"/>
</dbReference>
<organism evidence="4 5">
    <name type="scientific">Niveomyces insectorum RCEF 264</name>
    <dbReference type="NCBI Taxonomy" id="1081102"/>
    <lineage>
        <taxon>Eukaryota</taxon>
        <taxon>Fungi</taxon>
        <taxon>Dikarya</taxon>
        <taxon>Ascomycota</taxon>
        <taxon>Pezizomycotina</taxon>
        <taxon>Sordariomycetes</taxon>
        <taxon>Hypocreomycetidae</taxon>
        <taxon>Hypocreales</taxon>
        <taxon>Cordycipitaceae</taxon>
        <taxon>Niveomyces</taxon>
    </lineage>
</organism>
<dbReference type="AlphaFoldDB" id="A0A167UXH0"/>
<dbReference type="GO" id="GO:0003677">
    <property type="term" value="F:DNA binding"/>
    <property type="evidence" value="ECO:0007669"/>
    <property type="project" value="UniProtKB-KW"/>
</dbReference>
<feature type="domain" description="Zn(2)-C6 fungal-type" evidence="3">
    <location>
        <begin position="8"/>
        <end position="39"/>
    </location>
</feature>
<reference evidence="4 5" key="1">
    <citation type="journal article" date="2016" name="Genome Biol. Evol.">
        <title>Divergent and convergent evolution of fungal pathogenicity.</title>
        <authorList>
            <person name="Shang Y."/>
            <person name="Xiao G."/>
            <person name="Zheng P."/>
            <person name="Cen K."/>
            <person name="Zhan S."/>
            <person name="Wang C."/>
        </authorList>
    </citation>
    <scope>NUCLEOTIDE SEQUENCE [LARGE SCALE GENOMIC DNA]</scope>
    <source>
        <strain evidence="4 5">RCEF 264</strain>
    </source>
</reference>
<dbReference type="InterPro" id="IPR001138">
    <property type="entry name" value="Zn2Cys6_DnaBD"/>
</dbReference>
<comment type="caution">
    <text evidence="4">The sequence shown here is derived from an EMBL/GenBank/DDBJ whole genome shotgun (WGS) entry which is preliminary data.</text>
</comment>
<evidence type="ECO:0000313" key="4">
    <source>
        <dbReference type="EMBL" id="OAA62005.1"/>
    </source>
</evidence>
<accession>A0A167UXH0</accession>